<reference evidence="2" key="1">
    <citation type="journal article" date="2023" name="PhytoFront">
        <title>Draft Genome Resources of Seven Strains of Tilletia horrida, Causal Agent of Kernel Smut of Rice.</title>
        <authorList>
            <person name="Khanal S."/>
            <person name="Antony Babu S."/>
            <person name="Zhou X.G."/>
        </authorList>
    </citation>
    <scope>NUCLEOTIDE SEQUENCE</scope>
    <source>
        <strain evidence="2">TX6</strain>
    </source>
</reference>
<sequence>TCTPISYKAPADGYRSTSSGRRKGEVEEAEPRLKSGNERMQRTPLGSARRRKMRKRGGTERKMTNPPEKTNSTKSKRTRKSASGSRLSRLRRSARSRIGGVSCGARSNMAISSRGKLYAWGTGPSC</sequence>
<evidence type="ECO:0000256" key="1">
    <source>
        <dbReference type="SAM" id="MobiDB-lite"/>
    </source>
</evidence>
<gene>
    <name evidence="2" type="ORF">OC846_006715</name>
</gene>
<dbReference type="AlphaFoldDB" id="A0AAN6GIC7"/>
<organism evidence="2 3">
    <name type="scientific">Tilletia horrida</name>
    <dbReference type="NCBI Taxonomy" id="155126"/>
    <lineage>
        <taxon>Eukaryota</taxon>
        <taxon>Fungi</taxon>
        <taxon>Dikarya</taxon>
        <taxon>Basidiomycota</taxon>
        <taxon>Ustilaginomycotina</taxon>
        <taxon>Exobasidiomycetes</taxon>
        <taxon>Tilletiales</taxon>
        <taxon>Tilletiaceae</taxon>
        <taxon>Tilletia</taxon>
    </lineage>
</organism>
<dbReference type="Proteomes" id="UP001176517">
    <property type="component" value="Unassembled WGS sequence"/>
</dbReference>
<dbReference type="EMBL" id="JAPDMZ010000508">
    <property type="protein sequence ID" value="KAK0542517.1"/>
    <property type="molecule type" value="Genomic_DNA"/>
</dbReference>
<feature type="non-terminal residue" evidence="2">
    <location>
        <position position="126"/>
    </location>
</feature>
<keyword evidence="3" id="KW-1185">Reference proteome</keyword>
<name>A0AAN6GIC7_9BASI</name>
<evidence type="ECO:0000313" key="3">
    <source>
        <dbReference type="Proteomes" id="UP001176517"/>
    </source>
</evidence>
<accession>A0AAN6GIC7</accession>
<comment type="caution">
    <text evidence="2">The sequence shown here is derived from an EMBL/GenBank/DDBJ whole genome shotgun (WGS) entry which is preliminary data.</text>
</comment>
<feature type="non-terminal residue" evidence="2">
    <location>
        <position position="1"/>
    </location>
</feature>
<feature type="compositionally biased region" description="Basic and acidic residues" evidence="1">
    <location>
        <begin position="22"/>
        <end position="41"/>
    </location>
</feature>
<feature type="region of interest" description="Disordered" evidence="1">
    <location>
        <begin position="1"/>
        <end position="102"/>
    </location>
</feature>
<proteinExistence type="predicted"/>
<protein>
    <submittedName>
        <fullName evidence="2">Uncharacterized protein</fullName>
    </submittedName>
</protein>
<evidence type="ECO:0000313" key="2">
    <source>
        <dbReference type="EMBL" id="KAK0542517.1"/>
    </source>
</evidence>